<dbReference type="Pfam" id="PF00650">
    <property type="entry name" value="CRAL_TRIO"/>
    <property type="match status" value="1"/>
</dbReference>
<dbReference type="InterPro" id="IPR036273">
    <property type="entry name" value="CRAL/TRIO_N_dom_sf"/>
</dbReference>
<dbReference type="InterPro" id="IPR036865">
    <property type="entry name" value="CRAL-TRIO_dom_sf"/>
</dbReference>
<dbReference type="AlphaFoldDB" id="A0A9W8G4P5"/>
<protein>
    <submittedName>
        <fullName evidence="2">Phosphatidylinositol transfer protein csr1</fullName>
    </submittedName>
</protein>
<dbReference type="SUPFAM" id="SSF46938">
    <property type="entry name" value="CRAL/TRIO N-terminal domain"/>
    <property type="match status" value="1"/>
</dbReference>
<reference evidence="2" key="1">
    <citation type="submission" date="2022-07" db="EMBL/GenBank/DDBJ databases">
        <title>Phylogenomic reconstructions and comparative analyses of Kickxellomycotina fungi.</title>
        <authorList>
            <person name="Reynolds N.K."/>
            <person name="Stajich J.E."/>
            <person name="Barry K."/>
            <person name="Grigoriev I.V."/>
            <person name="Crous P."/>
            <person name="Smith M.E."/>
        </authorList>
    </citation>
    <scope>NUCLEOTIDE SEQUENCE</scope>
    <source>
        <strain evidence="2">NRRL 3115</strain>
    </source>
</reference>
<dbReference type="PANTHER" id="PTHR46590">
    <property type="entry name" value="PHOSPHATIDYLINOSITOL TRANSFER PROTEIN CSR1-RELATED"/>
    <property type="match status" value="1"/>
</dbReference>
<dbReference type="EMBL" id="JANBTW010000099">
    <property type="protein sequence ID" value="KAJ2671598.1"/>
    <property type="molecule type" value="Genomic_DNA"/>
</dbReference>
<dbReference type="PANTHER" id="PTHR46590:SF1">
    <property type="entry name" value="PHOSPHATIDYLINOSITOL TRANSFER PROTEIN CSR1"/>
    <property type="match status" value="1"/>
</dbReference>
<dbReference type="PROSITE" id="PS50191">
    <property type="entry name" value="CRAL_TRIO"/>
    <property type="match status" value="1"/>
</dbReference>
<name>A0A9W8G4P5_9FUNG</name>
<dbReference type="SUPFAM" id="SSF52087">
    <property type="entry name" value="CRAL/TRIO domain"/>
    <property type="match status" value="1"/>
</dbReference>
<dbReference type="InterPro" id="IPR001251">
    <property type="entry name" value="CRAL-TRIO_dom"/>
</dbReference>
<dbReference type="InterPro" id="IPR052432">
    <property type="entry name" value="PITP/CRAL-TRIO"/>
</dbReference>
<accession>A0A9W8G4P5</accession>
<dbReference type="Proteomes" id="UP001151518">
    <property type="component" value="Unassembled WGS sequence"/>
</dbReference>
<sequence>MTAPEIPDPQEFYKTYKEPVNGTVGHLTSDQEQALKELWIRLLAHIDANTDQPIKVSCDQIHKTAFMAAELSLSDSGAVNKWYEANHNIASDIKTQTVRNKLYLNGERELVVPPDFKPLFQDNVDIRYFGHVFWQACMLNKTPDSYLLTFLRAALWNIDQAFDKIVCSVNWRATQAIDTLMWAGELDLNNRMMESGMTIQSGVDRFANPVFIVRVRQNNSRERSEGDAERYTAYVLESIANFAHKHKERALLIYDYTNFKLENAETVFIRAIISTVEKMYPQIFNAVINYVDSWIFSGIWRLMKGLMNPSSAKRTFIVKNTKTLETYINSSQMIEEIGGAVPYEYKYVYPSKEENAKMFDSVGRKKSEDIFLQAIDSFIQETKMWISEKVAADGRYMAASRMDAARKFDDAAHSLDQYVRARSIFERTAK</sequence>
<evidence type="ECO:0000259" key="1">
    <source>
        <dbReference type="PROSITE" id="PS50191"/>
    </source>
</evidence>
<feature type="domain" description="CRAL-TRIO" evidence="1">
    <location>
        <begin position="185"/>
        <end position="345"/>
    </location>
</feature>
<evidence type="ECO:0000313" key="3">
    <source>
        <dbReference type="Proteomes" id="UP001151518"/>
    </source>
</evidence>
<dbReference type="Gene3D" id="3.40.525.10">
    <property type="entry name" value="CRAL-TRIO lipid binding domain"/>
    <property type="match status" value="1"/>
</dbReference>
<organism evidence="2 3">
    <name type="scientific">Coemansia spiralis</name>
    <dbReference type="NCBI Taxonomy" id="417178"/>
    <lineage>
        <taxon>Eukaryota</taxon>
        <taxon>Fungi</taxon>
        <taxon>Fungi incertae sedis</taxon>
        <taxon>Zoopagomycota</taxon>
        <taxon>Kickxellomycotina</taxon>
        <taxon>Kickxellomycetes</taxon>
        <taxon>Kickxellales</taxon>
        <taxon>Kickxellaceae</taxon>
        <taxon>Coemansia</taxon>
    </lineage>
</organism>
<dbReference type="CDD" id="cd00170">
    <property type="entry name" value="SEC14"/>
    <property type="match status" value="1"/>
</dbReference>
<comment type="caution">
    <text evidence="2">The sequence shown here is derived from an EMBL/GenBank/DDBJ whole genome shotgun (WGS) entry which is preliminary data.</text>
</comment>
<dbReference type="SMART" id="SM00516">
    <property type="entry name" value="SEC14"/>
    <property type="match status" value="1"/>
</dbReference>
<dbReference type="OrthoDB" id="43460at2759"/>
<evidence type="ECO:0000313" key="2">
    <source>
        <dbReference type="EMBL" id="KAJ2671598.1"/>
    </source>
</evidence>
<proteinExistence type="predicted"/>
<gene>
    <name evidence="2" type="primary">CSR1_5</name>
    <name evidence="2" type="ORF">GGI25_005465</name>
</gene>